<dbReference type="Gene3D" id="3.90.1170.10">
    <property type="entry name" value="Ribosomal protein L10e/L16"/>
    <property type="match status" value="1"/>
</dbReference>
<dbReference type="InterPro" id="IPR000114">
    <property type="entry name" value="Ribosomal_uL16_bact-type"/>
</dbReference>
<dbReference type="InterPro" id="IPR016180">
    <property type="entry name" value="Ribosomal_uL16_dom"/>
</dbReference>
<dbReference type="AlphaFoldDB" id="A0A8X6UN60"/>
<dbReference type="InterPro" id="IPR036920">
    <property type="entry name" value="Ribosomal_uL16_sf"/>
</dbReference>
<comment type="similarity">
    <text evidence="1">Belongs to the universal ribosomal protein uL16 family.</text>
</comment>
<name>A0A8X6UN60_NEPPI</name>
<gene>
    <name evidence="6" type="primary">MRPL16</name>
    <name evidence="6" type="ORF">NPIL_6211</name>
</gene>
<evidence type="ECO:0000256" key="2">
    <source>
        <dbReference type="ARBA" id="ARBA00022980"/>
    </source>
</evidence>
<proteinExistence type="inferred from homology"/>
<dbReference type="OrthoDB" id="268521at2759"/>
<keyword evidence="7" id="KW-1185">Reference proteome</keyword>
<keyword evidence="3" id="KW-0687">Ribonucleoprotein</keyword>
<evidence type="ECO:0000256" key="4">
    <source>
        <dbReference type="ARBA" id="ARBA00035302"/>
    </source>
</evidence>
<dbReference type="EMBL" id="BMAW01130055">
    <property type="protein sequence ID" value="GFU33280.1"/>
    <property type="molecule type" value="Genomic_DNA"/>
</dbReference>
<dbReference type="CDD" id="cd01433">
    <property type="entry name" value="Ribosomal_L16_L10e"/>
    <property type="match status" value="1"/>
</dbReference>
<dbReference type="PANTHER" id="PTHR12220:SF13">
    <property type="entry name" value="LARGE RIBOSOMAL SUBUNIT PROTEIN UL16M"/>
    <property type="match status" value="1"/>
</dbReference>
<protein>
    <recommendedName>
        <fullName evidence="4">Large ribosomal subunit protein uL16m</fullName>
    </recommendedName>
    <alternativeName>
        <fullName evidence="5">39S ribosomal protein L16, mitochondrial</fullName>
    </alternativeName>
</protein>
<evidence type="ECO:0000256" key="5">
    <source>
        <dbReference type="ARBA" id="ARBA00035440"/>
    </source>
</evidence>
<accession>A0A8X6UN60</accession>
<dbReference type="SUPFAM" id="SSF54686">
    <property type="entry name" value="Ribosomal protein L16p/L10e"/>
    <property type="match status" value="1"/>
</dbReference>
<evidence type="ECO:0000256" key="3">
    <source>
        <dbReference type="ARBA" id="ARBA00023274"/>
    </source>
</evidence>
<evidence type="ECO:0000313" key="6">
    <source>
        <dbReference type="EMBL" id="GFU33280.1"/>
    </source>
</evidence>
<comment type="caution">
    <text evidence="6">The sequence shown here is derived from an EMBL/GenBank/DDBJ whole genome shotgun (WGS) entry which is preliminary data.</text>
</comment>
<dbReference type="GO" id="GO:0019843">
    <property type="term" value="F:rRNA binding"/>
    <property type="evidence" value="ECO:0007669"/>
    <property type="project" value="InterPro"/>
</dbReference>
<dbReference type="GO" id="GO:0003735">
    <property type="term" value="F:structural constituent of ribosome"/>
    <property type="evidence" value="ECO:0007669"/>
    <property type="project" value="InterPro"/>
</dbReference>
<dbReference type="GO" id="GO:0005762">
    <property type="term" value="C:mitochondrial large ribosomal subunit"/>
    <property type="evidence" value="ECO:0007669"/>
    <property type="project" value="TreeGrafter"/>
</dbReference>
<dbReference type="GO" id="GO:0032543">
    <property type="term" value="P:mitochondrial translation"/>
    <property type="evidence" value="ECO:0007669"/>
    <property type="project" value="TreeGrafter"/>
</dbReference>
<organism evidence="6 7">
    <name type="scientific">Nephila pilipes</name>
    <name type="common">Giant wood spider</name>
    <name type="synonym">Nephila maculata</name>
    <dbReference type="NCBI Taxonomy" id="299642"/>
    <lineage>
        <taxon>Eukaryota</taxon>
        <taxon>Metazoa</taxon>
        <taxon>Ecdysozoa</taxon>
        <taxon>Arthropoda</taxon>
        <taxon>Chelicerata</taxon>
        <taxon>Arachnida</taxon>
        <taxon>Araneae</taxon>
        <taxon>Araneomorphae</taxon>
        <taxon>Entelegynae</taxon>
        <taxon>Araneoidea</taxon>
        <taxon>Nephilidae</taxon>
        <taxon>Nephila</taxon>
    </lineage>
</organism>
<dbReference type="PANTHER" id="PTHR12220">
    <property type="entry name" value="50S/60S RIBOSOMAL PROTEIN L16"/>
    <property type="match status" value="1"/>
</dbReference>
<evidence type="ECO:0000313" key="7">
    <source>
        <dbReference type="Proteomes" id="UP000887013"/>
    </source>
</evidence>
<dbReference type="InterPro" id="IPR047873">
    <property type="entry name" value="Ribosomal_uL16"/>
</dbReference>
<evidence type="ECO:0000256" key="1">
    <source>
        <dbReference type="ARBA" id="ARBA00008931"/>
    </source>
</evidence>
<sequence>MSALRAASILNSSYYKILGSYIKSAPLYTIQSKNYYKKISYDSPPPSFEDIELPDQRKLTVIPKIPQYYINNKPPLMRKLHSDIRGPERVHNKLLHKQYGIIALSGGYLTYGTIEVIRNGINREMDTRKTFAMWRIDPLWKPVSKKSIGKRMGGGKGSVHHYATPVKAGRIIIEVGGKVEYDEVHPYLNRVANKMPFDAIPVSQEILESLEKEANELHERNINPFSFKYAVENDIQGCNLWTSEKDRLYSDEYI</sequence>
<dbReference type="Proteomes" id="UP000887013">
    <property type="component" value="Unassembled WGS sequence"/>
</dbReference>
<dbReference type="Pfam" id="PF00252">
    <property type="entry name" value="Ribosomal_L16"/>
    <property type="match status" value="1"/>
</dbReference>
<keyword evidence="2 6" id="KW-0689">Ribosomal protein</keyword>
<reference evidence="6" key="1">
    <citation type="submission" date="2020-08" db="EMBL/GenBank/DDBJ databases">
        <title>Multicomponent nature underlies the extraordinary mechanical properties of spider dragline silk.</title>
        <authorList>
            <person name="Kono N."/>
            <person name="Nakamura H."/>
            <person name="Mori M."/>
            <person name="Yoshida Y."/>
            <person name="Ohtoshi R."/>
            <person name="Malay A.D."/>
            <person name="Moran D.A.P."/>
            <person name="Tomita M."/>
            <person name="Numata K."/>
            <person name="Arakawa K."/>
        </authorList>
    </citation>
    <scope>NUCLEOTIDE SEQUENCE</scope>
</reference>